<dbReference type="CDD" id="cd00307">
    <property type="entry name" value="RuBisCO_small_like"/>
    <property type="match status" value="1"/>
</dbReference>
<dbReference type="Gene3D" id="3.40.50.300">
    <property type="entry name" value="P-loop containing nucleotide triphosphate hydrolases"/>
    <property type="match status" value="1"/>
</dbReference>
<dbReference type="PANTHER" id="PTHR32429">
    <property type="match status" value="1"/>
</dbReference>
<dbReference type="SMART" id="SM00961">
    <property type="entry name" value="RuBisCO_small"/>
    <property type="match status" value="1"/>
</dbReference>
<gene>
    <name evidence="6" type="ORF">CEN41_05945</name>
</gene>
<evidence type="ECO:0000313" key="7">
    <source>
        <dbReference type="Proteomes" id="UP000234966"/>
    </source>
</evidence>
<evidence type="ECO:0000313" key="6">
    <source>
        <dbReference type="EMBL" id="PMB46367.1"/>
    </source>
</evidence>
<feature type="region of interest" description="Disordered" evidence="4">
    <location>
        <begin position="295"/>
        <end position="340"/>
    </location>
</feature>
<dbReference type="Pfam" id="PF21228">
    <property type="entry name" value="RuBisCO_activase_AAA_helical"/>
    <property type="match status" value="1"/>
</dbReference>
<dbReference type="EMBL" id="NMQI01000126">
    <property type="protein sequence ID" value="PMB46367.1"/>
    <property type="molecule type" value="Genomic_DNA"/>
</dbReference>
<evidence type="ECO:0000256" key="2">
    <source>
        <dbReference type="ARBA" id="ARBA00022840"/>
    </source>
</evidence>
<comment type="similarity">
    <text evidence="3">Belongs to the RuBisCO activase family.</text>
</comment>
<comment type="caution">
    <text evidence="6">The sequence shown here is derived from an EMBL/GenBank/DDBJ whole genome shotgun (WGS) entry which is preliminary data.</text>
</comment>
<dbReference type="Proteomes" id="UP000234966">
    <property type="component" value="Unassembled WGS sequence"/>
</dbReference>
<protein>
    <submittedName>
        <fullName evidence="6">Ribulose 1,5-bisphosphate carboxylase</fullName>
    </submittedName>
</protein>
<sequence>MTYYIAPRFLHKLSVHITKNFLDLPGVRVPLILGIHGHKGEGKSFQCELVFDLMGVEPIHVSAGELESPDAGDPARMIRLRYREAADYIRTNGKMAVLMINDLDAGAGRVDGATQYTVNTQLINATLMNIADNPTNVQLPGSYDSEPLPRVPIIVTGNDFGTLYAPLVRDGRMDKFYWQPTREDKIGIVSGIFEPDGLSKAEIEQLVDRFAKQSVDFFGALRSQIYDEQILSFIQNVGFNRVGSQVVNSKEKPTFQKPDFSLSHLMAQGDLMVKEQRQLEEMRLASRYNRALHESQAPRIEASVPAPTPAPKSSNGYTQSQPVQKTENHQHSNGNGTATNLSEDVLGQLRSLISQGYRIGLEHVDARRFRTGSWASCATVQTQDEKEAIAALEACLSEHNNEYVRLFGIDPGAKRRVLETIIQRPEG</sequence>
<evidence type="ECO:0000256" key="1">
    <source>
        <dbReference type="ARBA" id="ARBA00022741"/>
    </source>
</evidence>
<dbReference type="GO" id="GO:0005524">
    <property type="term" value="F:ATP binding"/>
    <property type="evidence" value="ECO:0007669"/>
    <property type="project" value="UniProtKB-KW"/>
</dbReference>
<proteinExistence type="inferred from homology"/>
<feature type="compositionally biased region" description="Polar residues" evidence="4">
    <location>
        <begin position="311"/>
        <end position="340"/>
    </location>
</feature>
<dbReference type="AlphaFoldDB" id="A0A2N6MHW7"/>
<dbReference type="InterPro" id="IPR044960">
    <property type="entry name" value="RCA-like"/>
</dbReference>
<dbReference type="SUPFAM" id="SSF52540">
    <property type="entry name" value="P-loop containing nucleoside triphosphate hydrolases"/>
    <property type="match status" value="1"/>
</dbReference>
<feature type="domain" description="Ribulose bisphosphate carboxylase small subunit" evidence="5">
    <location>
        <begin position="332"/>
        <end position="425"/>
    </location>
</feature>
<dbReference type="SUPFAM" id="SSF55239">
    <property type="entry name" value="RuBisCO, small subunit"/>
    <property type="match status" value="1"/>
</dbReference>
<dbReference type="PANTHER" id="PTHR32429:SF11">
    <property type="entry name" value="RIBULOSE BISPHOSPHATE CARBOXYLASE_OXYGENASE ACTIVASE, CHLOROPLASTIC"/>
    <property type="match status" value="1"/>
</dbReference>
<dbReference type="InterPro" id="IPR000894">
    <property type="entry name" value="RuBisCO_ssu_dom"/>
</dbReference>
<dbReference type="InterPro" id="IPR036385">
    <property type="entry name" value="RuBisCO_ssu_sf"/>
</dbReference>
<evidence type="ECO:0000256" key="3">
    <source>
        <dbReference type="ARBA" id="ARBA00025781"/>
    </source>
</evidence>
<accession>A0A2N6MHW7</accession>
<organism evidence="6 7">
    <name type="scientific">Fischerella thermalis CCMEE 5330</name>
    <dbReference type="NCBI Taxonomy" id="2019670"/>
    <lineage>
        <taxon>Bacteria</taxon>
        <taxon>Bacillati</taxon>
        <taxon>Cyanobacteriota</taxon>
        <taxon>Cyanophyceae</taxon>
        <taxon>Nostocales</taxon>
        <taxon>Hapalosiphonaceae</taxon>
        <taxon>Fischerella</taxon>
    </lineage>
</organism>
<name>A0A2N6MHW7_9CYAN</name>
<dbReference type="RefSeq" id="WP_102206518.1">
    <property type="nucleotide sequence ID" value="NZ_NMQI01000126.1"/>
</dbReference>
<evidence type="ECO:0000259" key="5">
    <source>
        <dbReference type="SMART" id="SM00961"/>
    </source>
</evidence>
<dbReference type="Pfam" id="PF00004">
    <property type="entry name" value="AAA"/>
    <property type="match status" value="1"/>
</dbReference>
<dbReference type="InterPro" id="IPR003959">
    <property type="entry name" value="ATPase_AAA_core"/>
</dbReference>
<keyword evidence="1" id="KW-0547">Nucleotide-binding</keyword>
<dbReference type="Gene3D" id="3.30.190.10">
    <property type="entry name" value="Ribulose bisphosphate carboxylase, small subunit"/>
    <property type="match status" value="1"/>
</dbReference>
<dbReference type="InterPro" id="IPR048571">
    <property type="entry name" value="RuBisCO_activase_AAA_helical"/>
</dbReference>
<dbReference type="Gene3D" id="1.10.8.1070">
    <property type="match status" value="1"/>
</dbReference>
<reference evidence="6 7" key="1">
    <citation type="submission" date="2017-07" db="EMBL/GenBank/DDBJ databases">
        <title>Genomes of Fischerella (Mastigocladus) sp. strains.</title>
        <authorList>
            <person name="Miller S.R."/>
        </authorList>
    </citation>
    <scope>NUCLEOTIDE SEQUENCE [LARGE SCALE GENOMIC DNA]</scope>
    <source>
        <strain evidence="6 7">CCMEE 5330</strain>
    </source>
</reference>
<evidence type="ECO:0000256" key="4">
    <source>
        <dbReference type="SAM" id="MobiDB-lite"/>
    </source>
</evidence>
<dbReference type="GO" id="GO:0016887">
    <property type="term" value="F:ATP hydrolysis activity"/>
    <property type="evidence" value="ECO:0007669"/>
    <property type="project" value="InterPro"/>
</dbReference>
<dbReference type="Pfam" id="PF00101">
    <property type="entry name" value="RuBisCO_small"/>
    <property type="match status" value="1"/>
</dbReference>
<keyword evidence="2" id="KW-0067">ATP-binding</keyword>
<dbReference type="InterPro" id="IPR027417">
    <property type="entry name" value="P-loop_NTPase"/>
</dbReference>